<evidence type="ECO:0000313" key="4">
    <source>
        <dbReference type="EMBL" id="KAF9737799.1"/>
    </source>
</evidence>
<proteinExistence type="predicted"/>
<dbReference type="AlphaFoldDB" id="A0A9P6KTI7"/>
<dbReference type="InterPro" id="IPR053181">
    <property type="entry name" value="EcdB-like_regulator"/>
</dbReference>
<dbReference type="OrthoDB" id="4356994at2759"/>
<dbReference type="GO" id="GO:0000981">
    <property type="term" value="F:DNA-binding transcription factor activity, RNA polymerase II-specific"/>
    <property type="evidence" value="ECO:0007669"/>
    <property type="project" value="InterPro"/>
</dbReference>
<dbReference type="Pfam" id="PF00172">
    <property type="entry name" value="Zn_clus"/>
    <property type="match status" value="1"/>
</dbReference>
<accession>A0A9P6KTI7</accession>
<dbReference type="CDD" id="cd12148">
    <property type="entry name" value="fungal_TF_MHR"/>
    <property type="match status" value="1"/>
</dbReference>
<sequence>MERASSQEESPGLTPGLPKRKIPPSNDWLPRKAKFQRKRSATACQLCRTRKTKCDNNRPICSKCHELGAECIYQDQADVEPPPSQILQRLEYLIGLVESEVPKDGYDHPTHEASAGILPSLADTSETLQDPSFHSLAAEHVSTPASSAHLPQVPRHEYFGSSEDVLGWSILAGNYDRRWIEAFIFDPTLPSDDLSGTPTSPRVTDDSLRNKFEDPRQDSHAHPDIREEDVPQLVEAFLLNVHVKNPIFDPNYLRSMANAVVDRGFDWDASTCLVLTVCALAAISSTFACHPIRGINTSSDDPVLSETSLSTTPGYHMAEAYYIASRKRIGLLKDTLLATECHFMSGVYEMYSLRPLQAAISFNRACVTFQTLTWMRTEYYITESQLGKARASRLYWSCLKSEHEVSIEIRFPSSGLTKLNYTSAFPPPPSATNTEDWCRMFTQVEADSPHSTHSLWTQNEFEHGWYYYLADIAARRLLQRVIELFYKKSEVAWLEFPFPTLVHTVEELDRQLVEWHRALPGVISFDFDSTASHDELAFHLQARALEIKERIYRPFLYRMIHQKGNCNFSEPNALEPFATLHAITCSKLIQQWNVRHRHHGTWLMSRQSFACALFLLAGGLAGIEVLPVAQCSDSVQASIATLKFWEDEAPDLKASRRILQDIYSLLHEQQTSTSA</sequence>
<feature type="region of interest" description="Disordered" evidence="2">
    <location>
        <begin position="1"/>
        <end position="28"/>
    </location>
</feature>
<name>A0A9P6KTI7_9PLEO</name>
<feature type="compositionally biased region" description="Basic and acidic residues" evidence="2">
    <location>
        <begin position="203"/>
        <end position="225"/>
    </location>
</feature>
<dbReference type="SUPFAM" id="SSF57701">
    <property type="entry name" value="Zn2/Cys6 DNA-binding domain"/>
    <property type="match status" value="1"/>
</dbReference>
<dbReference type="Gene3D" id="4.10.240.10">
    <property type="entry name" value="Zn(2)-C6 fungal-type DNA-binding domain"/>
    <property type="match status" value="1"/>
</dbReference>
<evidence type="ECO:0000259" key="3">
    <source>
        <dbReference type="PROSITE" id="PS50048"/>
    </source>
</evidence>
<gene>
    <name evidence="4" type="ORF">PMIN01_05578</name>
</gene>
<dbReference type="PROSITE" id="PS50048">
    <property type="entry name" value="ZN2_CY6_FUNGAL_2"/>
    <property type="match status" value="1"/>
</dbReference>
<keyword evidence="1" id="KW-0539">Nucleus</keyword>
<dbReference type="GO" id="GO:0008270">
    <property type="term" value="F:zinc ion binding"/>
    <property type="evidence" value="ECO:0007669"/>
    <property type="project" value="InterPro"/>
</dbReference>
<protein>
    <submittedName>
        <fullName evidence="4">Vegetative cell wall protein gp1</fullName>
    </submittedName>
</protein>
<comment type="caution">
    <text evidence="4">The sequence shown here is derived from an EMBL/GenBank/DDBJ whole genome shotgun (WGS) entry which is preliminary data.</text>
</comment>
<dbReference type="PROSITE" id="PS00463">
    <property type="entry name" value="ZN2_CY6_FUNGAL_1"/>
    <property type="match status" value="1"/>
</dbReference>
<evidence type="ECO:0000256" key="1">
    <source>
        <dbReference type="ARBA" id="ARBA00023242"/>
    </source>
</evidence>
<dbReference type="PANTHER" id="PTHR47785:SF5">
    <property type="entry name" value="ZN(II)2CYS6 TRANSCRIPTION FACTOR (EUROFUNG)"/>
    <property type="match status" value="1"/>
</dbReference>
<dbReference type="EMBL" id="WJXW01000004">
    <property type="protein sequence ID" value="KAF9737799.1"/>
    <property type="molecule type" value="Genomic_DNA"/>
</dbReference>
<dbReference type="CDD" id="cd00067">
    <property type="entry name" value="GAL4"/>
    <property type="match status" value="1"/>
</dbReference>
<keyword evidence="5" id="KW-1185">Reference proteome</keyword>
<evidence type="ECO:0000256" key="2">
    <source>
        <dbReference type="SAM" id="MobiDB-lite"/>
    </source>
</evidence>
<reference evidence="4" key="1">
    <citation type="journal article" date="2020" name="Mol. Plant Microbe Interact.">
        <title>Genome Sequence of the Biocontrol Agent Coniothyrium minitans strain Conio (IMI 134523).</title>
        <authorList>
            <person name="Patel D."/>
            <person name="Shittu T.A."/>
            <person name="Baroncelli R."/>
            <person name="Muthumeenakshi S."/>
            <person name="Osborne T.H."/>
            <person name="Janganan T.K."/>
            <person name="Sreenivasaprasad S."/>
        </authorList>
    </citation>
    <scope>NUCLEOTIDE SEQUENCE</scope>
    <source>
        <strain evidence="4">Conio</strain>
    </source>
</reference>
<dbReference type="SMART" id="SM00066">
    <property type="entry name" value="GAL4"/>
    <property type="match status" value="1"/>
</dbReference>
<dbReference type="InterPro" id="IPR036864">
    <property type="entry name" value="Zn2-C6_fun-type_DNA-bd_sf"/>
</dbReference>
<dbReference type="InterPro" id="IPR001138">
    <property type="entry name" value="Zn2Cys6_DnaBD"/>
</dbReference>
<dbReference type="PANTHER" id="PTHR47785">
    <property type="entry name" value="ZN(II)2CYS6 TRANSCRIPTION FACTOR (EUROFUNG)-RELATED-RELATED"/>
    <property type="match status" value="1"/>
</dbReference>
<organism evidence="4 5">
    <name type="scientific">Paraphaeosphaeria minitans</name>
    <dbReference type="NCBI Taxonomy" id="565426"/>
    <lineage>
        <taxon>Eukaryota</taxon>
        <taxon>Fungi</taxon>
        <taxon>Dikarya</taxon>
        <taxon>Ascomycota</taxon>
        <taxon>Pezizomycotina</taxon>
        <taxon>Dothideomycetes</taxon>
        <taxon>Pleosporomycetidae</taxon>
        <taxon>Pleosporales</taxon>
        <taxon>Massarineae</taxon>
        <taxon>Didymosphaeriaceae</taxon>
        <taxon>Paraphaeosphaeria</taxon>
    </lineage>
</organism>
<feature type="domain" description="Zn(2)-C6 fungal-type" evidence="3">
    <location>
        <begin position="43"/>
        <end position="73"/>
    </location>
</feature>
<feature type="region of interest" description="Disordered" evidence="2">
    <location>
        <begin position="194"/>
        <end position="225"/>
    </location>
</feature>
<dbReference type="Proteomes" id="UP000756921">
    <property type="component" value="Unassembled WGS sequence"/>
</dbReference>
<evidence type="ECO:0000313" key="5">
    <source>
        <dbReference type="Proteomes" id="UP000756921"/>
    </source>
</evidence>